<dbReference type="EMBL" id="BNBI01000017">
    <property type="protein sequence ID" value="GHF27564.1"/>
    <property type="molecule type" value="Genomic_DNA"/>
</dbReference>
<name>A0A919AV38_9ACTN</name>
<accession>A0A919AV38</accession>
<comment type="caution">
    <text evidence="1">The sequence shown here is derived from an EMBL/GenBank/DDBJ whole genome shotgun (WGS) entry which is preliminary data.</text>
</comment>
<dbReference type="Proteomes" id="UP000630718">
    <property type="component" value="Unassembled WGS sequence"/>
</dbReference>
<dbReference type="AlphaFoldDB" id="A0A919AV38"/>
<protein>
    <submittedName>
        <fullName evidence="1">Uncharacterized protein</fullName>
    </submittedName>
</protein>
<organism evidence="1 2">
    <name type="scientific">Streptomyces fumanus</name>
    <dbReference type="NCBI Taxonomy" id="67302"/>
    <lineage>
        <taxon>Bacteria</taxon>
        <taxon>Bacillati</taxon>
        <taxon>Actinomycetota</taxon>
        <taxon>Actinomycetes</taxon>
        <taxon>Kitasatosporales</taxon>
        <taxon>Streptomycetaceae</taxon>
        <taxon>Streptomyces</taxon>
    </lineage>
</organism>
<evidence type="ECO:0000313" key="2">
    <source>
        <dbReference type="Proteomes" id="UP000630718"/>
    </source>
</evidence>
<dbReference type="RefSeq" id="WP_190207734.1">
    <property type="nucleotide sequence ID" value="NZ_BNBI01000017.1"/>
</dbReference>
<gene>
    <name evidence="1" type="ORF">GCM10018772_61420</name>
</gene>
<proteinExistence type="predicted"/>
<keyword evidence="2" id="KW-1185">Reference proteome</keyword>
<sequence length="306" mass="32881">MLDQVPVHGARIVKYMKMPSERPDGMKLEYLALMAVWAFSRSSTAAKIVYADLNMDSTNTSTRAGKRRGSVVAHLVHRSLSAAPDSYHTAAAQSLLVGSSALPPTPVWRPIAEVMDAITANAGTTTGKQALAEARIRTLIAATAAGVLQGADGAQEATRARGRASTLIGNMVTAKTTRLGAWGRRQSEAIVETYWNSGGKEDPPQVRQGTPDAGKRYEPVTPAAGQILPVTDEGLRKAWKPKKNQQQLENSDYELKITEAMTDTQTAINDYTKYLGAGGKVSQAWKPMISAQAMQMVGSLANLKEE</sequence>
<reference evidence="1" key="1">
    <citation type="journal article" date="2014" name="Int. J. Syst. Evol. Microbiol.">
        <title>Complete genome sequence of Corynebacterium casei LMG S-19264T (=DSM 44701T), isolated from a smear-ripened cheese.</title>
        <authorList>
            <consortium name="US DOE Joint Genome Institute (JGI-PGF)"/>
            <person name="Walter F."/>
            <person name="Albersmeier A."/>
            <person name="Kalinowski J."/>
            <person name="Ruckert C."/>
        </authorList>
    </citation>
    <scope>NUCLEOTIDE SEQUENCE</scope>
    <source>
        <strain evidence="1">JCM 4477</strain>
    </source>
</reference>
<evidence type="ECO:0000313" key="1">
    <source>
        <dbReference type="EMBL" id="GHF27564.1"/>
    </source>
</evidence>
<reference evidence="1" key="2">
    <citation type="submission" date="2020-09" db="EMBL/GenBank/DDBJ databases">
        <authorList>
            <person name="Sun Q."/>
            <person name="Ohkuma M."/>
        </authorList>
    </citation>
    <scope>NUCLEOTIDE SEQUENCE</scope>
    <source>
        <strain evidence="1">JCM 4477</strain>
    </source>
</reference>